<dbReference type="Proteomes" id="UP000464787">
    <property type="component" value="Chromosome"/>
</dbReference>
<reference evidence="1 2" key="1">
    <citation type="submission" date="2020-01" db="EMBL/GenBank/DDBJ databases">
        <title>Genome sequencing of strain KACC 21265.</title>
        <authorList>
            <person name="Heo J."/>
            <person name="Kim S.-J."/>
            <person name="Kim J.-S."/>
            <person name="Hong S.-B."/>
            <person name="Kwon S.-W."/>
        </authorList>
    </citation>
    <scope>NUCLEOTIDE SEQUENCE [LARGE SCALE GENOMIC DNA]</scope>
    <source>
        <strain evidence="1 2">KACC 21265</strain>
    </source>
</reference>
<dbReference type="KEGG" id="xyk:GT347_17405"/>
<accession>A0A857J8P4</accession>
<evidence type="ECO:0000313" key="1">
    <source>
        <dbReference type="EMBL" id="QHI99593.1"/>
    </source>
</evidence>
<gene>
    <name evidence="1" type="ORF">GT347_17405</name>
</gene>
<evidence type="ECO:0000313" key="2">
    <source>
        <dbReference type="Proteomes" id="UP000464787"/>
    </source>
</evidence>
<organism evidence="1 2">
    <name type="scientific">Xylophilus rhododendri</name>
    <dbReference type="NCBI Taxonomy" id="2697032"/>
    <lineage>
        <taxon>Bacteria</taxon>
        <taxon>Pseudomonadati</taxon>
        <taxon>Pseudomonadota</taxon>
        <taxon>Betaproteobacteria</taxon>
        <taxon>Burkholderiales</taxon>
        <taxon>Xylophilus</taxon>
    </lineage>
</organism>
<dbReference type="RefSeq" id="WP_160553405.1">
    <property type="nucleotide sequence ID" value="NZ_CP047650.1"/>
</dbReference>
<keyword evidence="2" id="KW-1185">Reference proteome</keyword>
<sequence>MHRQYRQFVTQLSHAIIDFAQPSAGDIEAAAFVEEAQRVKVVYRKQVRIHKLLHDGRIFGYLMHARRPPYVCDKNAPPILVVPTQPPGAVLPASGAAVMDVARRARCGAIAPAELPELDTDNPFEPSRMLEAHALRPLQVARFLAKSGHSRDHVHQLRFFLPLPGYYQPLPLSTLEFDLHTDAWSAILLARPDGTIERLM</sequence>
<dbReference type="EMBL" id="CP047650">
    <property type="protein sequence ID" value="QHI99593.1"/>
    <property type="molecule type" value="Genomic_DNA"/>
</dbReference>
<dbReference type="AlphaFoldDB" id="A0A857J8P4"/>
<protein>
    <submittedName>
        <fullName evidence="1">Uncharacterized protein</fullName>
    </submittedName>
</protein>
<name>A0A857J8P4_9BURK</name>
<proteinExistence type="predicted"/>